<name>A0A3Q2XF09_HIPCM</name>
<dbReference type="Pfam" id="PF01390">
    <property type="entry name" value="SEA"/>
    <property type="match status" value="1"/>
</dbReference>
<keyword evidence="5 11" id="KW-0720">Serine protease</keyword>
<proteinExistence type="predicted"/>
<comment type="caution">
    <text evidence="10">Lacks conserved residue(s) required for the propagation of feature annotation.</text>
</comment>
<dbReference type="PANTHER" id="PTHR24252">
    <property type="entry name" value="ACROSIN-RELATED"/>
    <property type="match status" value="1"/>
</dbReference>
<dbReference type="InterPro" id="IPR009003">
    <property type="entry name" value="Peptidase_S1_PA"/>
</dbReference>
<feature type="domain" description="Peptidase S1" evidence="15">
    <location>
        <begin position="554"/>
        <end position="796"/>
    </location>
</feature>
<dbReference type="SMART" id="SM00042">
    <property type="entry name" value="CUB"/>
    <property type="match status" value="2"/>
</dbReference>
<dbReference type="GeneTree" id="ENSGT00940000164481"/>
<keyword evidence="2 11" id="KW-0645">Protease</keyword>
<keyword evidence="3 12" id="KW-0812">Transmembrane</keyword>
<dbReference type="SUPFAM" id="SSF49854">
    <property type="entry name" value="Spermadhesin, CUB domain"/>
    <property type="match status" value="2"/>
</dbReference>
<dbReference type="SUPFAM" id="SSF57424">
    <property type="entry name" value="LDL receptor-like module"/>
    <property type="match status" value="3"/>
</dbReference>
<dbReference type="PROSITE" id="PS00135">
    <property type="entry name" value="TRYPSIN_SER"/>
    <property type="match status" value="1"/>
</dbReference>
<dbReference type="PROSITE" id="PS50024">
    <property type="entry name" value="SEA"/>
    <property type="match status" value="1"/>
</dbReference>
<feature type="domain" description="SEA" evidence="14">
    <location>
        <begin position="69"/>
        <end position="189"/>
    </location>
</feature>
<accession>A0A3Q2XF09</accession>
<feature type="domain" description="CUB" evidence="13">
    <location>
        <begin position="199"/>
        <end position="313"/>
    </location>
</feature>
<evidence type="ECO:0000259" key="13">
    <source>
        <dbReference type="PROSITE" id="PS01180"/>
    </source>
</evidence>
<dbReference type="Gene3D" id="2.40.10.10">
    <property type="entry name" value="Trypsin-like serine proteases"/>
    <property type="match status" value="2"/>
</dbReference>
<evidence type="ECO:0000256" key="1">
    <source>
        <dbReference type="ARBA" id="ARBA00004606"/>
    </source>
</evidence>
<dbReference type="Pfam" id="PF00057">
    <property type="entry name" value="Ldl_recept_a"/>
    <property type="match status" value="3"/>
</dbReference>
<dbReference type="Gene3D" id="4.10.400.10">
    <property type="entry name" value="Low-density Lipoprotein Receptor"/>
    <property type="match status" value="3"/>
</dbReference>
<evidence type="ECO:0000256" key="2">
    <source>
        <dbReference type="ARBA" id="ARBA00022670"/>
    </source>
</evidence>
<evidence type="ECO:0000256" key="9">
    <source>
        <dbReference type="ARBA" id="ARBA00023157"/>
    </source>
</evidence>
<protein>
    <submittedName>
        <fullName evidence="16">Suppressor of tumorigenicity 14 protein homolog</fullName>
    </submittedName>
</protein>
<dbReference type="InterPro" id="IPR036055">
    <property type="entry name" value="LDL_receptor-like_sf"/>
</dbReference>
<feature type="disulfide bond" evidence="10">
    <location>
        <begin position="449"/>
        <end position="464"/>
    </location>
</feature>
<feature type="disulfide bond" evidence="10">
    <location>
        <begin position="527"/>
        <end position="542"/>
    </location>
</feature>
<evidence type="ECO:0000256" key="5">
    <source>
        <dbReference type="ARBA" id="ARBA00022825"/>
    </source>
</evidence>
<feature type="transmembrane region" description="Helical" evidence="12">
    <location>
        <begin position="37"/>
        <end position="59"/>
    </location>
</feature>
<evidence type="ECO:0000256" key="4">
    <source>
        <dbReference type="ARBA" id="ARBA00022801"/>
    </source>
</evidence>
<dbReference type="InterPro" id="IPR035914">
    <property type="entry name" value="Sperma_CUB_dom_sf"/>
</dbReference>
<evidence type="ECO:0000313" key="16">
    <source>
        <dbReference type="Ensembl" id="ENSHCOP00000002212.1"/>
    </source>
</evidence>
<keyword evidence="4 11" id="KW-0378">Hydrolase</keyword>
<keyword evidence="9 10" id="KW-1015">Disulfide bond</keyword>
<dbReference type="STRING" id="109280.ENSHCOP00000002212"/>
<dbReference type="InterPro" id="IPR001254">
    <property type="entry name" value="Trypsin_dom"/>
</dbReference>
<keyword evidence="8 12" id="KW-0472">Membrane</keyword>
<evidence type="ECO:0000256" key="8">
    <source>
        <dbReference type="ARBA" id="ARBA00023136"/>
    </source>
</evidence>
<dbReference type="InterPro" id="IPR033116">
    <property type="entry name" value="TRYPSIN_SER"/>
</dbReference>
<evidence type="ECO:0000256" key="11">
    <source>
        <dbReference type="RuleBase" id="RU363034"/>
    </source>
</evidence>
<feature type="disulfide bond" evidence="10">
    <location>
        <begin position="474"/>
        <end position="492"/>
    </location>
</feature>
<dbReference type="Ensembl" id="ENSHCOT00000010854.1">
    <property type="protein sequence ID" value="ENSHCOP00000002212.1"/>
    <property type="gene ID" value="ENSHCOG00000003571.1"/>
</dbReference>
<reference evidence="16" key="1">
    <citation type="submission" date="2025-08" db="UniProtKB">
        <authorList>
            <consortium name="Ensembl"/>
        </authorList>
    </citation>
    <scope>IDENTIFICATION</scope>
</reference>
<evidence type="ECO:0000313" key="17">
    <source>
        <dbReference type="Proteomes" id="UP000264820"/>
    </source>
</evidence>
<dbReference type="PROSITE" id="PS00134">
    <property type="entry name" value="TRYPSIN_HIS"/>
    <property type="match status" value="1"/>
</dbReference>
<dbReference type="Proteomes" id="UP000264820">
    <property type="component" value="Unplaced"/>
</dbReference>
<dbReference type="Pfam" id="PF00089">
    <property type="entry name" value="Trypsin"/>
    <property type="match status" value="1"/>
</dbReference>
<evidence type="ECO:0000256" key="12">
    <source>
        <dbReference type="SAM" id="Phobius"/>
    </source>
</evidence>
<evidence type="ECO:0000256" key="7">
    <source>
        <dbReference type="ARBA" id="ARBA00022989"/>
    </source>
</evidence>
<sequence length="797" mass="87409">SPRQPLRFHQDLDPSLQFLPAPDAKKLEKRPVRHRKLWVAAGLVSAAAALSLLTGMLVWRFHLHRDGALKRIYVGSMSIANQRFLPAYEDSGSDPFVKMASLVSQQLKVMYETKAALGKYFQRSSVEAFSDGGGDSVTAYYRSEFSVPAPQQASADMAVQSLQTAAGSPQSRQGRVLLKPQRSLNVDAVVTRGQPSFKKSFNVHVREGGVIRSPGFPDSSYPSSIFLQWRLRADAGHRVRLDFQKLILEDDCQHDFVRIYDSLAPIEENTIAEHCGLPRRSLSFVSSGNVMLLTLVTNEEKNFPGFVANFSQVSLAPPGGGDVGVFSSPYFPSSYPPQASCVWNIQVSKGKLVKVKFSKFYVGNDSSDCSRDYVEVNGRRLCGAKDGRTAVASRSNRMTVKFNSDWSYVHQGFSATFESNSLRCSQICASCPGKFRCTNGLCADSRLRCDGVDDCGDASDEEDCGACSPNAFHCRNGHCVSRATVCDGRDDCIDGSDEFKSVAMTTCPDSSFRCRNGRCLDKVNPECDGQEDCEDASDEEACECGLRPYRSSRIVGGEASQEGEWPWQVSLQLVGQGHACGASVLSSRWLLTAAHCVQDKGSVRYEHSRADQWEALLGQRVLSRTNEWTVRRKVMRIVAHRDFDRLTFDNDVALMELDSDVPLNQHIWPICLPSPSHRFPAGQEAWITGWGAGREGGGGVAGSILQKAQVRIIDSSLCNRVMNDEVTDGMMCAGVLKGGVDACQGDSGGPLSVVNPSGRVFLAGVVSWGDGCARRNKPGIYTRVTRYRGWIKEHSGL</sequence>
<dbReference type="Gene3D" id="3.30.70.960">
    <property type="entry name" value="SEA domain"/>
    <property type="match status" value="1"/>
</dbReference>
<evidence type="ECO:0000259" key="14">
    <source>
        <dbReference type="PROSITE" id="PS50024"/>
    </source>
</evidence>
<evidence type="ECO:0000259" key="15">
    <source>
        <dbReference type="PROSITE" id="PS50240"/>
    </source>
</evidence>
<dbReference type="CDD" id="cd00112">
    <property type="entry name" value="LDLa"/>
    <property type="match status" value="3"/>
</dbReference>
<dbReference type="InterPro" id="IPR002172">
    <property type="entry name" value="LDrepeatLR_classA_rpt"/>
</dbReference>
<feature type="domain" description="CUB" evidence="13">
    <location>
        <begin position="311"/>
        <end position="420"/>
    </location>
</feature>
<feature type="disulfide bond" evidence="10">
    <location>
        <begin position="437"/>
        <end position="455"/>
    </location>
</feature>
<dbReference type="SMART" id="SM00192">
    <property type="entry name" value="LDLa"/>
    <property type="match status" value="3"/>
</dbReference>
<dbReference type="InterPro" id="IPR036364">
    <property type="entry name" value="SEA_dom_sf"/>
</dbReference>
<keyword evidence="17" id="KW-1185">Reference proteome</keyword>
<dbReference type="FunFam" id="2.40.10.10:FF:000003">
    <property type="entry name" value="Transmembrane serine protease 3"/>
    <property type="match status" value="1"/>
</dbReference>
<dbReference type="SUPFAM" id="SSF82671">
    <property type="entry name" value="SEA domain"/>
    <property type="match status" value="1"/>
</dbReference>
<comment type="subcellular location">
    <subcellularLocation>
        <location evidence="1">Membrane</location>
        <topology evidence="1">Single-pass type II membrane protein</topology>
    </subcellularLocation>
</comment>
<dbReference type="InterPro" id="IPR043504">
    <property type="entry name" value="Peptidase_S1_PA_chymotrypsin"/>
</dbReference>
<dbReference type="InterPro" id="IPR018114">
    <property type="entry name" value="TRYPSIN_HIS"/>
</dbReference>
<dbReference type="GO" id="GO:0006508">
    <property type="term" value="P:proteolysis"/>
    <property type="evidence" value="ECO:0007669"/>
    <property type="project" value="UniProtKB-KW"/>
</dbReference>
<keyword evidence="7 12" id="KW-1133">Transmembrane helix</keyword>
<dbReference type="PROSITE" id="PS50068">
    <property type="entry name" value="LDLRA_2"/>
    <property type="match status" value="3"/>
</dbReference>
<organism evidence="16 17">
    <name type="scientific">Hippocampus comes</name>
    <name type="common">Tiger tail seahorse</name>
    <dbReference type="NCBI Taxonomy" id="109280"/>
    <lineage>
        <taxon>Eukaryota</taxon>
        <taxon>Metazoa</taxon>
        <taxon>Chordata</taxon>
        <taxon>Craniata</taxon>
        <taxon>Vertebrata</taxon>
        <taxon>Euteleostomi</taxon>
        <taxon>Actinopterygii</taxon>
        <taxon>Neopterygii</taxon>
        <taxon>Teleostei</taxon>
        <taxon>Neoteleostei</taxon>
        <taxon>Acanthomorphata</taxon>
        <taxon>Syngnathiaria</taxon>
        <taxon>Syngnathiformes</taxon>
        <taxon>Syngnathoidei</taxon>
        <taxon>Syngnathidae</taxon>
        <taxon>Hippocampus</taxon>
    </lineage>
</organism>
<dbReference type="CDD" id="cd00041">
    <property type="entry name" value="CUB"/>
    <property type="match status" value="2"/>
</dbReference>
<keyword evidence="6" id="KW-0735">Signal-anchor</keyword>
<dbReference type="CDD" id="cd00190">
    <property type="entry name" value="Tryp_SPc"/>
    <property type="match status" value="1"/>
</dbReference>
<dbReference type="Gene3D" id="2.60.120.290">
    <property type="entry name" value="Spermadhesin, CUB domain"/>
    <property type="match status" value="2"/>
</dbReference>
<dbReference type="PROSITE" id="PS50240">
    <property type="entry name" value="TRYPSIN_DOM"/>
    <property type="match status" value="1"/>
</dbReference>
<feature type="disulfide bond" evidence="10">
    <location>
        <begin position="467"/>
        <end position="479"/>
    </location>
</feature>
<evidence type="ECO:0000256" key="3">
    <source>
        <dbReference type="ARBA" id="ARBA00022692"/>
    </source>
</evidence>
<dbReference type="PRINTS" id="PR00261">
    <property type="entry name" value="LDLRECEPTOR"/>
</dbReference>
<evidence type="ECO:0000256" key="6">
    <source>
        <dbReference type="ARBA" id="ARBA00022968"/>
    </source>
</evidence>
<dbReference type="InterPro" id="IPR000859">
    <property type="entry name" value="CUB_dom"/>
</dbReference>
<dbReference type="PANTHER" id="PTHR24252:SF17">
    <property type="entry name" value="SUPPRESSOR OF TUMORIGENICITY 14 PROTEIN HOMOLOG-RELATED"/>
    <property type="match status" value="1"/>
</dbReference>
<dbReference type="Pfam" id="PF00431">
    <property type="entry name" value="CUB"/>
    <property type="match status" value="2"/>
</dbReference>
<dbReference type="SUPFAM" id="SSF50494">
    <property type="entry name" value="Trypsin-like serine proteases"/>
    <property type="match status" value="1"/>
</dbReference>
<dbReference type="PROSITE" id="PS01180">
    <property type="entry name" value="CUB"/>
    <property type="match status" value="2"/>
</dbReference>
<dbReference type="InterPro" id="IPR000082">
    <property type="entry name" value="SEA_dom"/>
</dbReference>
<dbReference type="GO" id="GO:0004252">
    <property type="term" value="F:serine-type endopeptidase activity"/>
    <property type="evidence" value="ECO:0007669"/>
    <property type="project" value="InterPro"/>
</dbReference>
<dbReference type="GO" id="GO:0016020">
    <property type="term" value="C:membrane"/>
    <property type="evidence" value="ECO:0007669"/>
    <property type="project" value="UniProtKB-SubCell"/>
</dbReference>
<dbReference type="AlphaFoldDB" id="A0A3Q2XF09"/>
<evidence type="ECO:0000256" key="10">
    <source>
        <dbReference type="PROSITE-ProRule" id="PRU00124"/>
    </source>
</evidence>
<dbReference type="SMART" id="SM00020">
    <property type="entry name" value="Tryp_SPc"/>
    <property type="match status" value="1"/>
</dbReference>
<feature type="disulfide bond" evidence="10">
    <location>
        <begin position="507"/>
        <end position="519"/>
    </location>
</feature>
<reference evidence="16" key="2">
    <citation type="submission" date="2025-09" db="UniProtKB">
        <authorList>
            <consortium name="Ensembl"/>
        </authorList>
    </citation>
    <scope>IDENTIFICATION</scope>
</reference>